<keyword evidence="7 9" id="KW-0234">DNA repair</keyword>
<evidence type="ECO:0000313" key="13">
    <source>
        <dbReference type="Proteomes" id="UP000462066"/>
    </source>
</evidence>
<evidence type="ECO:0000256" key="9">
    <source>
        <dbReference type="HAMAP-Rule" id="MF_00772"/>
    </source>
</evidence>
<evidence type="ECO:0000256" key="5">
    <source>
        <dbReference type="ARBA" id="ARBA00022679"/>
    </source>
</evidence>
<dbReference type="GO" id="GO:0003908">
    <property type="term" value="F:methylated-DNA-[protein]-cysteine S-methyltransferase activity"/>
    <property type="evidence" value="ECO:0007669"/>
    <property type="project" value="UniProtKB-UniRule"/>
</dbReference>
<feature type="active site" description="Nucleophile; methyl group acceptor" evidence="9">
    <location>
        <position position="128"/>
    </location>
</feature>
<dbReference type="RefSeq" id="WP_162310010.1">
    <property type="nucleotide sequence ID" value="NZ_JACHGU010000002.1"/>
</dbReference>
<dbReference type="InterPro" id="IPR008332">
    <property type="entry name" value="MethylG_MeTrfase_N"/>
</dbReference>
<evidence type="ECO:0000256" key="4">
    <source>
        <dbReference type="ARBA" id="ARBA00022603"/>
    </source>
</evidence>
<dbReference type="Pfam" id="PF02870">
    <property type="entry name" value="Methyltransf_1N"/>
    <property type="match status" value="1"/>
</dbReference>
<dbReference type="InterPro" id="IPR036388">
    <property type="entry name" value="WH-like_DNA-bd_sf"/>
</dbReference>
<reference evidence="12 13" key="1">
    <citation type="submission" date="2017-10" db="EMBL/GenBank/DDBJ databases">
        <title>Whole genome sequencing of Pseudoxanthomonas broegbernensis DSM 12573(T).</title>
        <authorList>
            <person name="Kumar S."/>
            <person name="Bansal K."/>
            <person name="Kaur A."/>
            <person name="Patil P."/>
            <person name="Sharma S."/>
            <person name="Patil P.B."/>
        </authorList>
    </citation>
    <scope>NUCLEOTIDE SEQUENCE [LARGE SCALE GENOMIC DNA]</scope>
    <source>
        <strain evidence="12 13">DSM 12573</strain>
    </source>
</reference>
<dbReference type="FunFam" id="1.10.10.10:FF:000214">
    <property type="entry name" value="Methylated-DNA--protein-cysteine methyltransferase"/>
    <property type="match status" value="1"/>
</dbReference>
<dbReference type="Pfam" id="PF01035">
    <property type="entry name" value="DNA_binding_1"/>
    <property type="match status" value="1"/>
</dbReference>
<keyword evidence="5 9" id="KW-0808">Transferase</keyword>
<proteinExistence type="inferred from homology"/>
<dbReference type="InterPro" id="IPR001497">
    <property type="entry name" value="MethylDNA_cys_MeTrfase_AS"/>
</dbReference>
<comment type="similarity">
    <text evidence="2 9">Belongs to the MGMT family.</text>
</comment>
<gene>
    <name evidence="12" type="ORF">B1992_03225</name>
</gene>
<sequence length="179" mass="19653">MKIHYRYIDSPVGMLTLATADAGLHAIEFPQDSYFLPRDGWQEGDHPLLRRAQAQLDEYFAGHRRAFDLPLAPQGTPFQRQVWFALADIPYGRTVSYAQLAATLDRPTATRAVGAANGRNPLPIVLPCHRVIGANGALTGFSGGLPTKRFLLELEGALPRETRAEDLFAGAPGRFRVAD</sequence>
<evidence type="ECO:0000256" key="8">
    <source>
        <dbReference type="ARBA" id="ARBA00049348"/>
    </source>
</evidence>
<comment type="catalytic activity">
    <reaction evidence="8 9">
        <text>a 6-O-methyl-2'-deoxyguanosine in DNA + L-cysteinyl-[protein] = S-methyl-L-cysteinyl-[protein] + a 2'-deoxyguanosine in DNA</text>
        <dbReference type="Rhea" id="RHEA:24000"/>
        <dbReference type="Rhea" id="RHEA-COMP:10131"/>
        <dbReference type="Rhea" id="RHEA-COMP:10132"/>
        <dbReference type="Rhea" id="RHEA-COMP:11367"/>
        <dbReference type="Rhea" id="RHEA-COMP:11368"/>
        <dbReference type="ChEBI" id="CHEBI:29950"/>
        <dbReference type="ChEBI" id="CHEBI:82612"/>
        <dbReference type="ChEBI" id="CHEBI:85445"/>
        <dbReference type="ChEBI" id="CHEBI:85448"/>
        <dbReference type="EC" id="2.1.1.63"/>
    </reaction>
</comment>
<dbReference type="SUPFAM" id="SSF46767">
    <property type="entry name" value="Methylated DNA-protein cysteine methyltransferase, C-terminal domain"/>
    <property type="match status" value="1"/>
</dbReference>
<dbReference type="PANTHER" id="PTHR10815:SF5">
    <property type="entry name" value="METHYLATED-DNA--PROTEIN-CYSTEINE METHYLTRANSFERASE"/>
    <property type="match status" value="1"/>
</dbReference>
<dbReference type="EC" id="2.1.1.63" evidence="9"/>
<evidence type="ECO:0000256" key="7">
    <source>
        <dbReference type="ARBA" id="ARBA00023204"/>
    </source>
</evidence>
<dbReference type="InterPro" id="IPR014048">
    <property type="entry name" value="MethylDNA_cys_MeTrfase_DNA-bd"/>
</dbReference>
<feature type="domain" description="Methylated-DNA-[protein]-cysteine S-methyltransferase DNA binding" evidence="10">
    <location>
        <begin position="77"/>
        <end position="157"/>
    </location>
</feature>
<accession>A0A7V8GPK7</accession>
<name>A0A7V8GPK7_9GAMM</name>
<evidence type="ECO:0000256" key="3">
    <source>
        <dbReference type="ARBA" id="ARBA00022490"/>
    </source>
</evidence>
<comment type="miscellaneous">
    <text evidence="9">This enzyme catalyzes only one turnover and therefore is not strictly catalytic. According to one definition, an enzyme is a biocatalyst that acts repeatedly and over many reaction cycles.</text>
</comment>
<dbReference type="GO" id="GO:0005737">
    <property type="term" value="C:cytoplasm"/>
    <property type="evidence" value="ECO:0007669"/>
    <property type="project" value="UniProtKB-SubCell"/>
</dbReference>
<dbReference type="InterPro" id="IPR036217">
    <property type="entry name" value="MethylDNA_cys_MeTrfase_DNAb"/>
</dbReference>
<comment type="caution">
    <text evidence="12">The sequence shown here is derived from an EMBL/GenBank/DDBJ whole genome shotgun (WGS) entry which is preliminary data.</text>
</comment>
<keyword evidence="3 9" id="KW-0963">Cytoplasm</keyword>
<evidence type="ECO:0000313" key="12">
    <source>
        <dbReference type="EMBL" id="KAF1687682.1"/>
    </source>
</evidence>
<evidence type="ECO:0000259" key="10">
    <source>
        <dbReference type="Pfam" id="PF01035"/>
    </source>
</evidence>
<dbReference type="AlphaFoldDB" id="A0A7V8GPK7"/>
<evidence type="ECO:0000259" key="11">
    <source>
        <dbReference type="Pfam" id="PF02870"/>
    </source>
</evidence>
<keyword evidence="4 9" id="KW-0489">Methyltransferase</keyword>
<dbReference type="EMBL" id="MWIP01000002">
    <property type="protein sequence ID" value="KAF1687682.1"/>
    <property type="molecule type" value="Genomic_DNA"/>
</dbReference>
<organism evidence="12 13">
    <name type="scientific">Pseudoxanthomonas broegbernensis</name>
    <dbReference type="NCBI Taxonomy" id="83619"/>
    <lineage>
        <taxon>Bacteria</taxon>
        <taxon>Pseudomonadati</taxon>
        <taxon>Pseudomonadota</taxon>
        <taxon>Gammaproteobacteria</taxon>
        <taxon>Lysobacterales</taxon>
        <taxon>Lysobacteraceae</taxon>
        <taxon>Pseudoxanthomonas</taxon>
    </lineage>
</organism>
<comment type="function">
    <text evidence="9">Involved in the cellular defense against the biological effects of O6-methylguanine (O6-MeG) and O4-methylthymine (O4-MeT) in DNA. Repairs the methylated nucleobase in DNA by stoichiometrically transferring the methyl group to a cysteine residue in the enzyme. This is a suicide reaction: the enzyme is irreversibly inactivated.</text>
</comment>
<dbReference type="Proteomes" id="UP000462066">
    <property type="component" value="Unassembled WGS sequence"/>
</dbReference>
<dbReference type="Gene3D" id="3.30.160.70">
    <property type="entry name" value="Methylated DNA-protein cysteine methyltransferase domain"/>
    <property type="match status" value="1"/>
</dbReference>
<evidence type="ECO:0000256" key="1">
    <source>
        <dbReference type="ARBA" id="ARBA00001286"/>
    </source>
</evidence>
<dbReference type="GO" id="GO:0032259">
    <property type="term" value="P:methylation"/>
    <property type="evidence" value="ECO:0007669"/>
    <property type="project" value="UniProtKB-KW"/>
</dbReference>
<dbReference type="Gene3D" id="1.10.10.10">
    <property type="entry name" value="Winged helix-like DNA-binding domain superfamily/Winged helix DNA-binding domain"/>
    <property type="match status" value="1"/>
</dbReference>
<keyword evidence="6 9" id="KW-0227">DNA damage</keyword>
<dbReference type="HAMAP" id="MF_00772">
    <property type="entry name" value="OGT"/>
    <property type="match status" value="1"/>
</dbReference>
<comment type="subcellular location">
    <subcellularLocation>
        <location evidence="9">Cytoplasm</location>
    </subcellularLocation>
</comment>
<dbReference type="GO" id="GO:0006307">
    <property type="term" value="P:DNA alkylation repair"/>
    <property type="evidence" value="ECO:0007669"/>
    <property type="project" value="UniProtKB-UniRule"/>
</dbReference>
<keyword evidence="13" id="KW-1185">Reference proteome</keyword>
<protein>
    <recommendedName>
        <fullName evidence="9">Methylated-DNA--protein-cysteine methyltransferase</fullName>
        <ecNumber evidence="9">2.1.1.63</ecNumber>
    </recommendedName>
    <alternativeName>
        <fullName evidence="9">6-O-methylguanine-DNA methyltransferase</fullName>
        <shortName evidence="9">MGMT</shortName>
    </alternativeName>
    <alternativeName>
        <fullName evidence="9">O-6-methylguanine-DNA-alkyltransferase</fullName>
    </alternativeName>
</protein>
<comment type="catalytic activity">
    <reaction evidence="1 9">
        <text>a 4-O-methyl-thymidine in DNA + L-cysteinyl-[protein] = a thymidine in DNA + S-methyl-L-cysteinyl-[protein]</text>
        <dbReference type="Rhea" id="RHEA:53428"/>
        <dbReference type="Rhea" id="RHEA-COMP:10131"/>
        <dbReference type="Rhea" id="RHEA-COMP:10132"/>
        <dbReference type="Rhea" id="RHEA-COMP:13555"/>
        <dbReference type="Rhea" id="RHEA-COMP:13556"/>
        <dbReference type="ChEBI" id="CHEBI:29950"/>
        <dbReference type="ChEBI" id="CHEBI:82612"/>
        <dbReference type="ChEBI" id="CHEBI:137386"/>
        <dbReference type="ChEBI" id="CHEBI:137387"/>
        <dbReference type="EC" id="2.1.1.63"/>
    </reaction>
</comment>
<evidence type="ECO:0000256" key="6">
    <source>
        <dbReference type="ARBA" id="ARBA00022763"/>
    </source>
</evidence>
<dbReference type="PROSITE" id="PS00374">
    <property type="entry name" value="MGMT"/>
    <property type="match status" value="1"/>
</dbReference>
<dbReference type="InterPro" id="IPR036631">
    <property type="entry name" value="MGMT_N_sf"/>
</dbReference>
<dbReference type="CDD" id="cd06445">
    <property type="entry name" value="ATase"/>
    <property type="match status" value="1"/>
</dbReference>
<feature type="domain" description="Methylguanine DNA methyltransferase ribonuclease-like" evidence="11">
    <location>
        <begin position="3"/>
        <end position="73"/>
    </location>
</feature>
<dbReference type="PANTHER" id="PTHR10815">
    <property type="entry name" value="METHYLATED-DNA--PROTEIN-CYSTEINE METHYLTRANSFERASE"/>
    <property type="match status" value="1"/>
</dbReference>
<dbReference type="SUPFAM" id="SSF53155">
    <property type="entry name" value="Methylated DNA-protein cysteine methyltransferase domain"/>
    <property type="match status" value="1"/>
</dbReference>
<dbReference type="NCBIfam" id="TIGR00589">
    <property type="entry name" value="ogt"/>
    <property type="match status" value="1"/>
</dbReference>
<dbReference type="InterPro" id="IPR023546">
    <property type="entry name" value="MGMT"/>
</dbReference>
<evidence type="ECO:0000256" key="2">
    <source>
        <dbReference type="ARBA" id="ARBA00008711"/>
    </source>
</evidence>